<dbReference type="PANTHER" id="PTHR30614">
    <property type="entry name" value="MEMBRANE COMPONENT OF AMINO ACID ABC TRANSPORTER"/>
    <property type="match status" value="1"/>
</dbReference>
<keyword evidence="11" id="KW-1185">Reference proteome</keyword>
<dbReference type="CDD" id="cd06261">
    <property type="entry name" value="TM_PBP2"/>
    <property type="match status" value="1"/>
</dbReference>
<feature type="transmembrane region" description="Helical" evidence="8">
    <location>
        <begin position="78"/>
        <end position="98"/>
    </location>
</feature>
<evidence type="ECO:0000256" key="8">
    <source>
        <dbReference type="RuleBase" id="RU363032"/>
    </source>
</evidence>
<protein>
    <submittedName>
        <fullName evidence="10">ABC transporter permease subunit</fullName>
    </submittedName>
</protein>
<evidence type="ECO:0000256" key="4">
    <source>
        <dbReference type="ARBA" id="ARBA00022692"/>
    </source>
</evidence>
<evidence type="ECO:0000256" key="6">
    <source>
        <dbReference type="ARBA" id="ARBA00022989"/>
    </source>
</evidence>
<dbReference type="PANTHER" id="PTHR30614:SF0">
    <property type="entry name" value="L-CYSTINE TRANSPORT SYSTEM PERMEASE PROTEIN TCYL"/>
    <property type="match status" value="1"/>
</dbReference>
<sequence length="322" mass="34662">MTDIRSSAVTAAPPAAGGVPRRLPRRHPFRWLALAVILVLAAMFAHGLVTNPNLQWDVVRHYFTSADVLRGLRVTIELTAGTMIISIVLGTAVAALQMSGGPLLAGVAGVYVWVLRSVPLLVQLLFWFNISALYPRLSLGVPFGPEFVSGNVNAFMTPWVAALVGLGLEGSAFVAETVRAGIRSVEPGQTEAARALGLRGPAIFRWIVLPQAIPVIIPSLANILVITLKATALVSVISLSDLLYTVETIYGRTYQPIPLLLTATIWYLILTLLLTLLQRGLERRFGRSARRGAPAPLWRDALAGLGSGLARFVVPSNRRAAR</sequence>
<keyword evidence="6 8" id="KW-1133">Transmembrane helix</keyword>
<dbReference type="InterPro" id="IPR010065">
    <property type="entry name" value="AA_ABC_transptr_permease_3TM"/>
</dbReference>
<evidence type="ECO:0000256" key="7">
    <source>
        <dbReference type="ARBA" id="ARBA00023136"/>
    </source>
</evidence>
<feature type="transmembrane region" description="Helical" evidence="8">
    <location>
        <begin position="31"/>
        <end position="49"/>
    </location>
</feature>
<keyword evidence="4 8" id="KW-0812">Transmembrane</keyword>
<feature type="domain" description="ABC transmembrane type-1" evidence="9">
    <location>
        <begin position="72"/>
        <end position="278"/>
    </location>
</feature>
<comment type="similarity">
    <text evidence="8">Belongs to the binding-protein-dependent transport system permease family.</text>
</comment>
<organism evidence="10 11">
    <name type="scientific">Actinomadura rayongensis</name>
    <dbReference type="NCBI Taxonomy" id="1429076"/>
    <lineage>
        <taxon>Bacteria</taxon>
        <taxon>Bacillati</taxon>
        <taxon>Actinomycetota</taxon>
        <taxon>Actinomycetes</taxon>
        <taxon>Streptosporangiales</taxon>
        <taxon>Thermomonosporaceae</taxon>
        <taxon>Actinomadura</taxon>
    </lineage>
</organism>
<keyword evidence="2 8" id="KW-0813">Transport</keyword>
<keyword evidence="5" id="KW-0029">Amino-acid transport</keyword>
<dbReference type="Proteomes" id="UP000431901">
    <property type="component" value="Unassembled WGS sequence"/>
</dbReference>
<dbReference type="InterPro" id="IPR043429">
    <property type="entry name" value="ArtM/GltK/GlnP/TcyL/YhdX-like"/>
</dbReference>
<gene>
    <name evidence="10" type="ORF">GQ466_27880</name>
</gene>
<dbReference type="RefSeq" id="WP_161106040.1">
    <property type="nucleotide sequence ID" value="NZ_JBHLYI010000015.1"/>
</dbReference>
<evidence type="ECO:0000256" key="3">
    <source>
        <dbReference type="ARBA" id="ARBA00022475"/>
    </source>
</evidence>
<keyword evidence="3" id="KW-1003">Cell membrane</keyword>
<comment type="caution">
    <text evidence="10">The sequence shown here is derived from an EMBL/GenBank/DDBJ whole genome shotgun (WGS) entry which is preliminary data.</text>
</comment>
<dbReference type="AlphaFoldDB" id="A0A6I4WJH4"/>
<dbReference type="OrthoDB" id="92598at2"/>
<name>A0A6I4WJH4_9ACTN</name>
<dbReference type="EMBL" id="WUTW01000009">
    <property type="protein sequence ID" value="MXQ67846.1"/>
    <property type="molecule type" value="Genomic_DNA"/>
</dbReference>
<reference evidence="10 11" key="1">
    <citation type="submission" date="2019-12" db="EMBL/GenBank/DDBJ databases">
        <title>Nocardia macrotermitis sp. nov. and Nocardia aurantia sp. nov., isolated from the gut of the fungus growing-termite Macrotermes natalensis.</title>
        <authorList>
            <person name="Christine B."/>
            <person name="Rene B."/>
        </authorList>
    </citation>
    <scope>NUCLEOTIDE SEQUENCE [LARGE SCALE GENOMIC DNA]</scope>
    <source>
        <strain evidence="10 11">DSM 102126</strain>
    </source>
</reference>
<evidence type="ECO:0000256" key="2">
    <source>
        <dbReference type="ARBA" id="ARBA00022448"/>
    </source>
</evidence>
<evidence type="ECO:0000313" key="10">
    <source>
        <dbReference type="EMBL" id="MXQ67846.1"/>
    </source>
</evidence>
<dbReference type="GO" id="GO:0022857">
    <property type="term" value="F:transmembrane transporter activity"/>
    <property type="evidence" value="ECO:0007669"/>
    <property type="project" value="InterPro"/>
</dbReference>
<dbReference type="GO" id="GO:0043190">
    <property type="term" value="C:ATP-binding cassette (ABC) transporter complex"/>
    <property type="evidence" value="ECO:0007669"/>
    <property type="project" value="InterPro"/>
</dbReference>
<dbReference type="InterPro" id="IPR035906">
    <property type="entry name" value="MetI-like_sf"/>
</dbReference>
<evidence type="ECO:0000313" key="11">
    <source>
        <dbReference type="Proteomes" id="UP000431901"/>
    </source>
</evidence>
<dbReference type="SUPFAM" id="SSF161098">
    <property type="entry name" value="MetI-like"/>
    <property type="match status" value="1"/>
</dbReference>
<dbReference type="NCBIfam" id="TIGR01726">
    <property type="entry name" value="HEQRo_perm_3TM"/>
    <property type="match status" value="1"/>
</dbReference>
<feature type="transmembrane region" description="Helical" evidence="8">
    <location>
        <begin position="110"/>
        <end position="134"/>
    </location>
</feature>
<evidence type="ECO:0000259" key="9">
    <source>
        <dbReference type="PROSITE" id="PS50928"/>
    </source>
</evidence>
<feature type="transmembrane region" description="Helical" evidence="8">
    <location>
        <begin position="215"/>
        <end position="237"/>
    </location>
</feature>
<evidence type="ECO:0000256" key="5">
    <source>
        <dbReference type="ARBA" id="ARBA00022970"/>
    </source>
</evidence>
<dbReference type="PROSITE" id="PS50928">
    <property type="entry name" value="ABC_TM1"/>
    <property type="match status" value="1"/>
</dbReference>
<comment type="subcellular location">
    <subcellularLocation>
        <location evidence="1 8">Cell membrane</location>
        <topology evidence="1 8">Multi-pass membrane protein</topology>
    </subcellularLocation>
</comment>
<feature type="transmembrane region" description="Helical" evidence="8">
    <location>
        <begin position="257"/>
        <end position="277"/>
    </location>
</feature>
<keyword evidence="7 8" id="KW-0472">Membrane</keyword>
<dbReference type="Pfam" id="PF00528">
    <property type="entry name" value="BPD_transp_1"/>
    <property type="match status" value="1"/>
</dbReference>
<proteinExistence type="inferred from homology"/>
<accession>A0A6I4WJH4</accession>
<dbReference type="GO" id="GO:0006865">
    <property type="term" value="P:amino acid transport"/>
    <property type="evidence" value="ECO:0007669"/>
    <property type="project" value="UniProtKB-KW"/>
</dbReference>
<dbReference type="Gene3D" id="1.10.3720.10">
    <property type="entry name" value="MetI-like"/>
    <property type="match status" value="1"/>
</dbReference>
<dbReference type="InterPro" id="IPR000515">
    <property type="entry name" value="MetI-like"/>
</dbReference>
<evidence type="ECO:0000256" key="1">
    <source>
        <dbReference type="ARBA" id="ARBA00004651"/>
    </source>
</evidence>
<feature type="transmembrane region" description="Helical" evidence="8">
    <location>
        <begin position="154"/>
        <end position="175"/>
    </location>
</feature>